<gene>
    <name evidence="1" type="ORF">B4N89_08440</name>
</gene>
<evidence type="ECO:0000313" key="2">
    <source>
        <dbReference type="Proteomes" id="UP000190037"/>
    </source>
</evidence>
<protein>
    <submittedName>
        <fullName evidence="1">Uncharacterized protein</fullName>
    </submittedName>
</protein>
<reference evidence="1 2" key="1">
    <citation type="submission" date="2017-03" db="EMBL/GenBank/DDBJ databases">
        <title>Draft genome sequence of Streptomyces scabrisporus NF3, endophyte isolated from Amphipterygium adstringens.</title>
        <authorList>
            <person name="Vazquez M."/>
            <person name="Ceapa C.D."/>
            <person name="Rodriguez Luna D."/>
            <person name="Sanchez Esquivel S."/>
        </authorList>
    </citation>
    <scope>NUCLEOTIDE SEQUENCE [LARGE SCALE GENOMIC DNA]</scope>
    <source>
        <strain evidence="1 2">NF3</strain>
    </source>
</reference>
<proteinExistence type="predicted"/>
<dbReference type="AlphaFoldDB" id="A0A1T3NWD6"/>
<dbReference type="EMBL" id="MWQN01000001">
    <property type="protein sequence ID" value="OPC80972.1"/>
    <property type="molecule type" value="Genomic_DNA"/>
</dbReference>
<sequence length="93" mass="10440">MSCHNCGVEHQGRHVNEFEEVELFAELATRLKVAHARVRRLRLPNEAKVALIRRLLVITDAAKHDLADADRRLTKLMDELDAGPASSRDTAEA</sequence>
<name>A0A1T3NWD6_9ACTN</name>
<accession>A0A1T3NWD6</accession>
<evidence type="ECO:0000313" key="1">
    <source>
        <dbReference type="EMBL" id="OPC80972.1"/>
    </source>
</evidence>
<comment type="caution">
    <text evidence="1">The sequence shown here is derived from an EMBL/GenBank/DDBJ whole genome shotgun (WGS) entry which is preliminary data.</text>
</comment>
<dbReference type="STRING" id="159449.B4N89_08440"/>
<organism evidence="1 2">
    <name type="scientific">Embleya scabrispora</name>
    <dbReference type="NCBI Taxonomy" id="159449"/>
    <lineage>
        <taxon>Bacteria</taxon>
        <taxon>Bacillati</taxon>
        <taxon>Actinomycetota</taxon>
        <taxon>Actinomycetes</taxon>
        <taxon>Kitasatosporales</taxon>
        <taxon>Streptomycetaceae</taxon>
        <taxon>Embleya</taxon>
    </lineage>
</organism>
<dbReference type="Proteomes" id="UP000190037">
    <property type="component" value="Unassembled WGS sequence"/>
</dbReference>
<keyword evidence="2" id="KW-1185">Reference proteome</keyword>